<gene>
    <name evidence="1" type="ORF">SCF082_LOCUS22340</name>
</gene>
<proteinExistence type="predicted"/>
<dbReference type="EMBL" id="CAXAMM010016002">
    <property type="protein sequence ID" value="CAK9037844.1"/>
    <property type="molecule type" value="Genomic_DNA"/>
</dbReference>
<dbReference type="Proteomes" id="UP001642464">
    <property type="component" value="Unassembled WGS sequence"/>
</dbReference>
<accession>A0ABP0LF90</accession>
<reference evidence="1 2" key="1">
    <citation type="submission" date="2024-02" db="EMBL/GenBank/DDBJ databases">
        <authorList>
            <person name="Chen Y."/>
            <person name="Shah S."/>
            <person name="Dougan E. K."/>
            <person name="Thang M."/>
            <person name="Chan C."/>
        </authorList>
    </citation>
    <scope>NUCLEOTIDE SEQUENCE [LARGE SCALE GENOMIC DNA]</scope>
</reference>
<evidence type="ECO:0000313" key="1">
    <source>
        <dbReference type="EMBL" id="CAK9037844.1"/>
    </source>
</evidence>
<sequence length="239" mass="25499">MDVCSLQERQVEWTALEAWAKSGKASSDDFGARAIGISHFCRRQLDDILEVAHVPVAVNQAPAYACSVTCDVPLESQVELRREGQVQYHVGMGSAGRMALASEGRQKGVLYQSFSPLWALRSLDSEADSFPFQELLTGALVTGIGKKYKKTGPQALAQWLRGCVCLADWLIGCIALAGSTGTDVLQDMTLLTKAQHPAVGGGPSASDSGDCGIEEVGWTDATMGRARASDLMHGIDPMP</sequence>
<comment type="caution">
    <text evidence="1">The sequence shown here is derived from an EMBL/GenBank/DDBJ whole genome shotgun (WGS) entry which is preliminary data.</text>
</comment>
<evidence type="ECO:0000313" key="2">
    <source>
        <dbReference type="Proteomes" id="UP001642464"/>
    </source>
</evidence>
<keyword evidence="2" id="KW-1185">Reference proteome</keyword>
<organism evidence="1 2">
    <name type="scientific">Durusdinium trenchii</name>
    <dbReference type="NCBI Taxonomy" id="1381693"/>
    <lineage>
        <taxon>Eukaryota</taxon>
        <taxon>Sar</taxon>
        <taxon>Alveolata</taxon>
        <taxon>Dinophyceae</taxon>
        <taxon>Suessiales</taxon>
        <taxon>Symbiodiniaceae</taxon>
        <taxon>Durusdinium</taxon>
    </lineage>
</organism>
<dbReference type="SUPFAM" id="SSF51430">
    <property type="entry name" value="NAD(P)-linked oxidoreductase"/>
    <property type="match status" value="1"/>
</dbReference>
<dbReference type="Gene3D" id="3.20.20.100">
    <property type="entry name" value="NADP-dependent oxidoreductase domain"/>
    <property type="match status" value="1"/>
</dbReference>
<protein>
    <submittedName>
        <fullName evidence="1">Aado-keto reductase</fullName>
    </submittedName>
</protein>
<name>A0ABP0LF90_9DINO</name>
<dbReference type="InterPro" id="IPR036812">
    <property type="entry name" value="NAD(P)_OxRdtase_dom_sf"/>
</dbReference>